<sequence length="141" mass="15316">MAMVSILARGVENVAQGCVRHGVQMAEAPPRRCVIAQDIGRFIRPPGCAPFGDGNRHGQPGLDEAGQDRELDILQRGDPVVALHQRAEPFEPGHGRQMVGCGHGEIVDERGPNHVTEIDETGDVKFRPVVDQNIVRIETVS</sequence>
<name>A0A1B7VFU8_APHFL</name>
<organism evidence="1 2">
    <name type="scientific">Aphanizomenon flos-aquae LD13</name>
    <dbReference type="NCBI Taxonomy" id="1710894"/>
    <lineage>
        <taxon>Bacteria</taxon>
        <taxon>Bacillati</taxon>
        <taxon>Cyanobacteriota</taxon>
        <taxon>Cyanophyceae</taxon>
        <taxon>Nostocales</taxon>
        <taxon>Aphanizomenonaceae</taxon>
        <taxon>Aphanizomenon</taxon>
    </lineage>
</organism>
<dbReference type="Proteomes" id="UP000092382">
    <property type="component" value="Unassembled WGS sequence"/>
</dbReference>
<reference evidence="1 2" key="1">
    <citation type="submission" date="2015-09" db="EMBL/GenBank/DDBJ databases">
        <title>Whole genome shotgun sequence assembly of Aphanizomenon flos-aquae UKL13.</title>
        <authorList>
            <person name="Driscoll C."/>
        </authorList>
    </citation>
    <scope>NUCLEOTIDE SEQUENCE [LARGE SCALE GENOMIC DNA]</scope>
    <source>
        <strain evidence="1">MDT13</strain>
    </source>
</reference>
<feature type="non-terminal residue" evidence="1">
    <location>
        <position position="141"/>
    </location>
</feature>
<proteinExistence type="predicted"/>
<gene>
    <name evidence="1" type="ORF">AN481_19610</name>
</gene>
<evidence type="ECO:0000313" key="1">
    <source>
        <dbReference type="EMBL" id="OBQ15656.1"/>
    </source>
</evidence>
<dbReference type="AlphaFoldDB" id="A0A1B7VFU8"/>
<protein>
    <submittedName>
        <fullName evidence="1">Uncharacterized protein</fullName>
    </submittedName>
</protein>
<accession>A0A1B7VFU8</accession>
<comment type="caution">
    <text evidence="1">The sequence shown here is derived from an EMBL/GenBank/DDBJ whole genome shotgun (WGS) entry which is preliminary data.</text>
</comment>
<evidence type="ECO:0000313" key="2">
    <source>
        <dbReference type="Proteomes" id="UP000092382"/>
    </source>
</evidence>
<dbReference type="PATRIC" id="fig|1710894.3.peg.3257"/>
<dbReference type="EMBL" id="LJOY01000181">
    <property type="protein sequence ID" value="OBQ15656.1"/>
    <property type="molecule type" value="Genomic_DNA"/>
</dbReference>